<gene>
    <name evidence="11" type="primary">LOC100899419</name>
</gene>
<feature type="transmembrane region" description="Helical" evidence="9">
    <location>
        <begin position="124"/>
        <end position="145"/>
    </location>
</feature>
<keyword evidence="4 9" id="KW-0812">Transmembrane</keyword>
<evidence type="ECO:0000256" key="3">
    <source>
        <dbReference type="ARBA" id="ARBA00022448"/>
    </source>
</evidence>
<dbReference type="GO" id="GO:0016192">
    <property type="term" value="P:vesicle-mediated transport"/>
    <property type="evidence" value="ECO:0007669"/>
    <property type="project" value="InterPro"/>
</dbReference>
<evidence type="ECO:0000256" key="4">
    <source>
        <dbReference type="ARBA" id="ARBA00022692"/>
    </source>
</evidence>
<dbReference type="Proteomes" id="UP000694867">
    <property type="component" value="Unplaced"/>
</dbReference>
<dbReference type="RefSeq" id="XP_003743945.1">
    <property type="nucleotide sequence ID" value="XM_003743897.2"/>
</dbReference>
<accession>A0AAJ6QU81</accession>
<feature type="transmembrane region" description="Helical" evidence="9">
    <location>
        <begin position="98"/>
        <end position="118"/>
    </location>
</feature>
<feature type="transmembrane region" description="Helical" evidence="9">
    <location>
        <begin position="36"/>
        <end position="57"/>
    </location>
</feature>
<evidence type="ECO:0000256" key="8">
    <source>
        <dbReference type="ARBA" id="ARBA00025800"/>
    </source>
</evidence>
<evidence type="ECO:0000256" key="9">
    <source>
        <dbReference type="RuleBase" id="RU363111"/>
    </source>
</evidence>
<comment type="subcellular location">
    <subcellularLocation>
        <location evidence="2 9">Membrane</location>
        <topology evidence="2 9">Multi-pass membrane protein</topology>
    </subcellularLocation>
</comment>
<dbReference type="GeneID" id="100899419"/>
<dbReference type="GO" id="GO:0012505">
    <property type="term" value="C:endomembrane system"/>
    <property type="evidence" value="ECO:0007669"/>
    <property type="project" value="UniProtKB-ARBA"/>
</dbReference>
<dbReference type="PANTHER" id="PTHR23137">
    <property type="entry name" value="VESICLE TRANSPORT PROTEIN-RELATED"/>
    <property type="match status" value="1"/>
</dbReference>
<comment type="function">
    <text evidence="1 9">May be involved in fusion of retrograde transport vesicles derived from an endocytic compartment with the Golgi complex.</text>
</comment>
<keyword evidence="3 9" id="KW-0813">Transport</keyword>
<name>A0AAJ6QU81_9ACAR</name>
<evidence type="ECO:0000313" key="11">
    <source>
        <dbReference type="RefSeq" id="XP_003743945.1"/>
    </source>
</evidence>
<keyword evidence="5 9" id="KW-0653">Protein transport</keyword>
<keyword evidence="10" id="KW-1185">Reference proteome</keyword>
<dbReference type="Pfam" id="PF04178">
    <property type="entry name" value="Got1"/>
    <property type="match status" value="1"/>
</dbReference>
<reference evidence="11" key="1">
    <citation type="submission" date="2025-08" db="UniProtKB">
        <authorList>
            <consortium name="RefSeq"/>
        </authorList>
    </citation>
    <scope>IDENTIFICATION</scope>
</reference>
<organism evidence="10 11">
    <name type="scientific">Galendromus occidentalis</name>
    <name type="common">western predatory mite</name>
    <dbReference type="NCBI Taxonomy" id="34638"/>
    <lineage>
        <taxon>Eukaryota</taxon>
        <taxon>Metazoa</taxon>
        <taxon>Ecdysozoa</taxon>
        <taxon>Arthropoda</taxon>
        <taxon>Chelicerata</taxon>
        <taxon>Arachnida</taxon>
        <taxon>Acari</taxon>
        <taxon>Parasitiformes</taxon>
        <taxon>Mesostigmata</taxon>
        <taxon>Gamasina</taxon>
        <taxon>Phytoseioidea</taxon>
        <taxon>Phytoseiidae</taxon>
        <taxon>Typhlodrominae</taxon>
        <taxon>Galendromus</taxon>
    </lineage>
</organism>
<protein>
    <recommendedName>
        <fullName evidence="9">Vesicle transport protein</fullName>
    </recommendedName>
</protein>
<dbReference type="KEGG" id="goe:100899419"/>
<evidence type="ECO:0000256" key="7">
    <source>
        <dbReference type="ARBA" id="ARBA00023136"/>
    </source>
</evidence>
<sequence length="160" mass="18177">MDKLKRALGAQPAEAQSEENLFTELTTLSWSTRIKGFTICFVLGFVFSILGVGLLILPTGTRLFCLFYTLGNISAIFATLFLMGPVNQFKKMFNSSRWIASVMMISFLILTMMAGLYWKKRGLTILFCMCQFLSMTWYSLSYIPYAREAVKKTFSTCIDV</sequence>
<dbReference type="InterPro" id="IPR011691">
    <property type="entry name" value="Vesicle_transpt_SFT2"/>
</dbReference>
<keyword evidence="6 9" id="KW-1133">Transmembrane helix</keyword>
<keyword evidence="7 9" id="KW-0472">Membrane</keyword>
<feature type="transmembrane region" description="Helical" evidence="9">
    <location>
        <begin position="63"/>
        <end position="86"/>
    </location>
</feature>
<dbReference type="GO" id="GO:0005737">
    <property type="term" value="C:cytoplasm"/>
    <property type="evidence" value="ECO:0007669"/>
    <property type="project" value="UniProtKB-ARBA"/>
</dbReference>
<evidence type="ECO:0000256" key="2">
    <source>
        <dbReference type="ARBA" id="ARBA00004141"/>
    </source>
</evidence>
<dbReference type="GO" id="GO:0016020">
    <property type="term" value="C:membrane"/>
    <property type="evidence" value="ECO:0007669"/>
    <property type="project" value="UniProtKB-SubCell"/>
</dbReference>
<evidence type="ECO:0000256" key="1">
    <source>
        <dbReference type="ARBA" id="ARBA00003566"/>
    </source>
</evidence>
<dbReference type="InterPro" id="IPR007305">
    <property type="entry name" value="Vesicle_transpt_Got1/SFT2"/>
</dbReference>
<proteinExistence type="inferred from homology"/>
<dbReference type="AlphaFoldDB" id="A0AAJ6QU81"/>
<dbReference type="PANTHER" id="PTHR23137:SF6">
    <property type="entry name" value="VESICLE TRANSPORT PROTEIN"/>
    <property type="match status" value="1"/>
</dbReference>
<comment type="similarity">
    <text evidence="8 9">Belongs to the SFT2 family.</text>
</comment>
<evidence type="ECO:0000313" key="10">
    <source>
        <dbReference type="Proteomes" id="UP000694867"/>
    </source>
</evidence>
<dbReference type="GO" id="GO:0015031">
    <property type="term" value="P:protein transport"/>
    <property type="evidence" value="ECO:0007669"/>
    <property type="project" value="UniProtKB-KW"/>
</dbReference>
<evidence type="ECO:0000256" key="5">
    <source>
        <dbReference type="ARBA" id="ARBA00022927"/>
    </source>
</evidence>
<evidence type="ECO:0000256" key="6">
    <source>
        <dbReference type="ARBA" id="ARBA00022989"/>
    </source>
</evidence>